<evidence type="ECO:0008006" key="4">
    <source>
        <dbReference type="Google" id="ProtNLM"/>
    </source>
</evidence>
<dbReference type="Proteomes" id="UP000242381">
    <property type="component" value="Unassembled WGS sequence"/>
</dbReference>
<dbReference type="VEuPathDB" id="FungiDB:BCV72DRAFT_223780"/>
<sequence length="215" mass="21619">MKLSLLFTSFSAIFYLVSADTNEGSVLVKREHGLPYSSLPSTSCSVPATCSNIGSSVNCRCSDQITVCINSNNQYCWGSQTLTSTSCPSAPSSCGLSGSQSSCLCNSNNILCADNANNYCYGTISAGSVTLTGLPNASGGLTPSASVSANVTSPSSSVPASSSAPASTNVAGFTTINAPTNVVTTSPTPTSDAQSTSVTALLTLGCILIAYIASN</sequence>
<accession>A0A0A1NI51</accession>
<feature type="signal peptide" evidence="1">
    <location>
        <begin position="1"/>
        <end position="19"/>
    </location>
</feature>
<evidence type="ECO:0000313" key="3">
    <source>
        <dbReference type="Proteomes" id="UP000242381"/>
    </source>
</evidence>
<proteinExistence type="predicted"/>
<protein>
    <recommendedName>
        <fullName evidence="4">Extracellular membrane protein CFEM domain-containing protein</fullName>
    </recommendedName>
</protein>
<reference evidence="2 3" key="1">
    <citation type="journal article" date="2016" name="Proc. Natl. Acad. Sci. U.S.A.">
        <title>Lipid metabolic changes in an early divergent fungus govern the establishment of a mutualistic symbiosis with endobacteria.</title>
        <authorList>
            <person name="Lastovetsky O.A."/>
            <person name="Gaspar M.L."/>
            <person name="Mondo S.J."/>
            <person name="LaButti K.M."/>
            <person name="Sandor L."/>
            <person name="Grigoriev I.V."/>
            <person name="Henry S.A."/>
            <person name="Pawlowska T.E."/>
        </authorList>
    </citation>
    <scope>NUCLEOTIDE SEQUENCE [LARGE SCALE GENOMIC DNA]</scope>
    <source>
        <strain evidence="2 3">ATCC 11559</strain>
    </source>
</reference>
<keyword evidence="1" id="KW-0732">Signal</keyword>
<gene>
    <name evidence="2" type="ORF">BCV71DRAFT_294535</name>
</gene>
<organism evidence="2 3">
    <name type="scientific">Rhizopus microsporus</name>
    <dbReference type="NCBI Taxonomy" id="58291"/>
    <lineage>
        <taxon>Eukaryota</taxon>
        <taxon>Fungi</taxon>
        <taxon>Fungi incertae sedis</taxon>
        <taxon>Mucoromycota</taxon>
        <taxon>Mucoromycotina</taxon>
        <taxon>Mucoromycetes</taxon>
        <taxon>Mucorales</taxon>
        <taxon>Mucorineae</taxon>
        <taxon>Rhizopodaceae</taxon>
        <taxon>Rhizopus</taxon>
    </lineage>
</organism>
<evidence type="ECO:0000256" key="1">
    <source>
        <dbReference type="SAM" id="SignalP"/>
    </source>
</evidence>
<dbReference type="OMA" id="TSCLCND"/>
<dbReference type="EMBL" id="KV921585">
    <property type="protein sequence ID" value="ORE12928.1"/>
    <property type="molecule type" value="Genomic_DNA"/>
</dbReference>
<feature type="chain" id="PRO_5030003904" description="Extracellular membrane protein CFEM domain-containing protein" evidence="1">
    <location>
        <begin position="20"/>
        <end position="215"/>
    </location>
</feature>
<name>A0A0A1NI51_RHIZD</name>
<evidence type="ECO:0000313" key="2">
    <source>
        <dbReference type="EMBL" id="ORE12928.1"/>
    </source>
</evidence>
<dbReference type="AlphaFoldDB" id="A0A0A1NI51"/>